<dbReference type="Pfam" id="PF00196">
    <property type="entry name" value="GerE"/>
    <property type="match status" value="1"/>
</dbReference>
<keyword evidence="3" id="KW-0804">Transcription</keyword>
<evidence type="ECO:0000313" key="6">
    <source>
        <dbReference type="Proteomes" id="UP000572540"/>
    </source>
</evidence>
<keyword evidence="1" id="KW-0805">Transcription regulation</keyword>
<dbReference type="InterPro" id="IPR016032">
    <property type="entry name" value="Sig_transdc_resp-reg_C-effctor"/>
</dbReference>
<feature type="domain" description="HTH luxR-type" evidence="4">
    <location>
        <begin position="205"/>
        <end position="270"/>
    </location>
</feature>
<reference evidence="5 6" key="1">
    <citation type="submission" date="2020-07" db="EMBL/GenBank/DDBJ databases">
        <title>Exploring microbial biodiversity for novel pathways involved in the catabolism of aromatic compounds derived from lignin.</title>
        <authorList>
            <person name="Elkins J."/>
        </authorList>
    </citation>
    <scope>NUCLEOTIDE SEQUENCE [LARGE SCALE GENOMIC DNA]</scope>
    <source>
        <strain evidence="5 6">H2C3B</strain>
    </source>
</reference>
<evidence type="ECO:0000313" key="5">
    <source>
        <dbReference type="EMBL" id="NYH13578.1"/>
    </source>
</evidence>
<dbReference type="GO" id="GO:0003677">
    <property type="term" value="F:DNA binding"/>
    <property type="evidence" value="ECO:0007669"/>
    <property type="project" value="UniProtKB-KW"/>
</dbReference>
<protein>
    <submittedName>
        <fullName evidence="5">DNA-binding CsgD family transcriptional regulator</fullName>
    </submittedName>
</protein>
<gene>
    <name evidence="5" type="ORF">GGD41_000806</name>
</gene>
<dbReference type="InterPro" id="IPR036388">
    <property type="entry name" value="WH-like_DNA-bd_sf"/>
</dbReference>
<name>A0A7Z0AYD5_9BURK</name>
<dbReference type="InterPro" id="IPR000792">
    <property type="entry name" value="Tscrpt_reg_LuxR_C"/>
</dbReference>
<dbReference type="PROSITE" id="PS50043">
    <property type="entry name" value="HTH_LUXR_2"/>
    <property type="match status" value="1"/>
</dbReference>
<evidence type="ECO:0000259" key="4">
    <source>
        <dbReference type="PROSITE" id="PS50043"/>
    </source>
</evidence>
<evidence type="ECO:0000256" key="3">
    <source>
        <dbReference type="ARBA" id="ARBA00023163"/>
    </source>
</evidence>
<dbReference type="EMBL" id="JACCAU010000001">
    <property type="protein sequence ID" value="NYH13578.1"/>
    <property type="molecule type" value="Genomic_DNA"/>
</dbReference>
<dbReference type="GO" id="GO:0006355">
    <property type="term" value="P:regulation of DNA-templated transcription"/>
    <property type="evidence" value="ECO:0007669"/>
    <property type="project" value="InterPro"/>
</dbReference>
<dbReference type="AlphaFoldDB" id="A0A7Z0AYD5"/>
<organism evidence="5 6">
    <name type="scientific">Paraburkholderia bryophila</name>
    <dbReference type="NCBI Taxonomy" id="420952"/>
    <lineage>
        <taxon>Bacteria</taxon>
        <taxon>Pseudomonadati</taxon>
        <taxon>Pseudomonadota</taxon>
        <taxon>Betaproteobacteria</taxon>
        <taxon>Burkholderiales</taxon>
        <taxon>Burkholderiaceae</taxon>
        <taxon>Paraburkholderia</taxon>
    </lineage>
</organism>
<dbReference type="PROSITE" id="PS00622">
    <property type="entry name" value="HTH_LUXR_1"/>
    <property type="match status" value="1"/>
</dbReference>
<dbReference type="RefSeq" id="WP_179703312.1">
    <property type="nucleotide sequence ID" value="NZ_JACCAU010000001.1"/>
</dbReference>
<comment type="caution">
    <text evidence="5">The sequence shown here is derived from an EMBL/GenBank/DDBJ whole genome shotgun (WGS) entry which is preliminary data.</text>
</comment>
<keyword evidence="2 5" id="KW-0238">DNA-binding</keyword>
<sequence length="280" mass="30760">MNNANPVPDLQLGQIAFVTEMLGNVAQAMGSSGFIQTLYENVVRFVDCDAVHLDYERATSIHRGVGWIGSYGRDQERVAQAMQLYYQSYANDDVTYEGIVVDEEVQVVQISAQKVATEVRHLFYDIADIHDECVVACRVNGTTYSMSVSRARHLPPFSLKELSLLKHLAVVVLPLSAAHHRFVGASSSDSPIPCSTDRNLLAQWLPQLYGKLTPREAHVCSSLVNGMTTQVIAHGMGVKASTVNTYAKRAFEKLGIETRRQLVALVLSSARLGSGERGVH</sequence>
<dbReference type="SMART" id="SM00421">
    <property type="entry name" value="HTH_LUXR"/>
    <property type="match status" value="1"/>
</dbReference>
<evidence type="ECO:0000256" key="2">
    <source>
        <dbReference type="ARBA" id="ARBA00023125"/>
    </source>
</evidence>
<dbReference type="Gene3D" id="1.10.10.10">
    <property type="entry name" value="Winged helix-like DNA-binding domain superfamily/Winged helix DNA-binding domain"/>
    <property type="match status" value="1"/>
</dbReference>
<dbReference type="CDD" id="cd06170">
    <property type="entry name" value="LuxR_C_like"/>
    <property type="match status" value="1"/>
</dbReference>
<dbReference type="PANTHER" id="PTHR44688">
    <property type="entry name" value="DNA-BINDING TRANSCRIPTIONAL ACTIVATOR DEVR_DOSR"/>
    <property type="match status" value="1"/>
</dbReference>
<dbReference type="Proteomes" id="UP000572540">
    <property type="component" value="Unassembled WGS sequence"/>
</dbReference>
<dbReference type="PANTHER" id="PTHR44688:SF16">
    <property type="entry name" value="DNA-BINDING TRANSCRIPTIONAL ACTIVATOR DEVR_DOSR"/>
    <property type="match status" value="1"/>
</dbReference>
<dbReference type="SUPFAM" id="SSF46894">
    <property type="entry name" value="C-terminal effector domain of the bipartite response regulators"/>
    <property type="match status" value="1"/>
</dbReference>
<dbReference type="PRINTS" id="PR00038">
    <property type="entry name" value="HTHLUXR"/>
</dbReference>
<accession>A0A7Z0AYD5</accession>
<proteinExistence type="predicted"/>
<evidence type="ECO:0000256" key="1">
    <source>
        <dbReference type="ARBA" id="ARBA00023015"/>
    </source>
</evidence>